<keyword evidence="2" id="KW-1185">Reference proteome</keyword>
<dbReference type="AlphaFoldDB" id="A0AAQ3P0Z8"/>
<evidence type="ECO:0000313" key="2">
    <source>
        <dbReference type="Proteomes" id="UP001374535"/>
    </source>
</evidence>
<reference evidence="1 2" key="1">
    <citation type="journal article" date="2023" name="Life. Sci Alliance">
        <title>Evolutionary insights into 3D genome organization and epigenetic landscape of Vigna mungo.</title>
        <authorList>
            <person name="Junaid A."/>
            <person name="Singh B."/>
            <person name="Bhatia S."/>
        </authorList>
    </citation>
    <scope>NUCLEOTIDE SEQUENCE [LARGE SCALE GENOMIC DNA]</scope>
    <source>
        <strain evidence="1">Urdbean</strain>
    </source>
</reference>
<dbReference type="EMBL" id="CP144699">
    <property type="protein sequence ID" value="WVZ20081.1"/>
    <property type="molecule type" value="Genomic_DNA"/>
</dbReference>
<dbReference type="Proteomes" id="UP001374535">
    <property type="component" value="Chromosome 2"/>
</dbReference>
<accession>A0AAQ3P0Z8</accession>
<gene>
    <name evidence="1" type="ORF">V8G54_007403</name>
</gene>
<organism evidence="1 2">
    <name type="scientific">Vigna mungo</name>
    <name type="common">Black gram</name>
    <name type="synonym">Phaseolus mungo</name>
    <dbReference type="NCBI Taxonomy" id="3915"/>
    <lineage>
        <taxon>Eukaryota</taxon>
        <taxon>Viridiplantae</taxon>
        <taxon>Streptophyta</taxon>
        <taxon>Embryophyta</taxon>
        <taxon>Tracheophyta</taxon>
        <taxon>Spermatophyta</taxon>
        <taxon>Magnoliopsida</taxon>
        <taxon>eudicotyledons</taxon>
        <taxon>Gunneridae</taxon>
        <taxon>Pentapetalae</taxon>
        <taxon>rosids</taxon>
        <taxon>fabids</taxon>
        <taxon>Fabales</taxon>
        <taxon>Fabaceae</taxon>
        <taxon>Papilionoideae</taxon>
        <taxon>50 kb inversion clade</taxon>
        <taxon>NPAAA clade</taxon>
        <taxon>indigoferoid/millettioid clade</taxon>
        <taxon>Phaseoleae</taxon>
        <taxon>Vigna</taxon>
    </lineage>
</organism>
<evidence type="ECO:0000313" key="1">
    <source>
        <dbReference type="EMBL" id="WVZ20081.1"/>
    </source>
</evidence>
<evidence type="ECO:0008006" key="3">
    <source>
        <dbReference type="Google" id="ProtNLM"/>
    </source>
</evidence>
<sequence length="242" mass="26935">MSVDSLVKKAYDNWDQVVEYDGKVLNSLTNSKKGSRALATQIMNHNSFPEQQYSSAKNKVSYVSSEPNQQSQITNNYSASPGLTDYLFGRSDSQMVGTSLTESEISLNGSMNYITGENHENAGTYFAGDWSRPRSGQGLEDIVAEELRLRSSEMLESDDMQRLLKTINAGVNMSGNIGHSNEGCYAYSLQYEPQMYHSFGEDQGKPSGKAVVGWLKLKAALRWGIFIRKKAAERRAQLTELN</sequence>
<proteinExistence type="predicted"/>
<protein>
    <recommendedName>
        <fullName evidence="3">Calmodulin-binding protein</fullName>
    </recommendedName>
</protein>
<name>A0AAQ3P0Z8_VIGMU</name>